<dbReference type="Proteomes" id="UP000242715">
    <property type="component" value="Unassembled WGS sequence"/>
</dbReference>
<sequence length="103" mass="11451">MASTMRSEIESSESNNTMGVSIEMLPENLLLEVLAKVASGSVVDFNNVKACSRDFRDLTKVNSVLKIVSFEDYPKILWEPTEHALAIIKRCEESGNSELRSTV</sequence>
<proteinExistence type="predicted"/>
<protein>
    <recommendedName>
        <fullName evidence="3">F-box domain-containing protein</fullName>
    </recommendedName>
</protein>
<accession>A0A2Z6NJS9</accession>
<organism evidence="1 2">
    <name type="scientific">Trifolium subterraneum</name>
    <name type="common">Subterranean clover</name>
    <dbReference type="NCBI Taxonomy" id="3900"/>
    <lineage>
        <taxon>Eukaryota</taxon>
        <taxon>Viridiplantae</taxon>
        <taxon>Streptophyta</taxon>
        <taxon>Embryophyta</taxon>
        <taxon>Tracheophyta</taxon>
        <taxon>Spermatophyta</taxon>
        <taxon>Magnoliopsida</taxon>
        <taxon>eudicotyledons</taxon>
        <taxon>Gunneridae</taxon>
        <taxon>Pentapetalae</taxon>
        <taxon>rosids</taxon>
        <taxon>fabids</taxon>
        <taxon>Fabales</taxon>
        <taxon>Fabaceae</taxon>
        <taxon>Papilionoideae</taxon>
        <taxon>50 kb inversion clade</taxon>
        <taxon>NPAAA clade</taxon>
        <taxon>Hologalegina</taxon>
        <taxon>IRL clade</taxon>
        <taxon>Trifolieae</taxon>
        <taxon>Trifolium</taxon>
    </lineage>
</organism>
<dbReference type="OrthoDB" id="1865546at2759"/>
<name>A0A2Z6NJS9_TRISU</name>
<gene>
    <name evidence="1" type="ORF">TSUD_305380</name>
</gene>
<keyword evidence="2" id="KW-1185">Reference proteome</keyword>
<dbReference type="EMBL" id="DF973903">
    <property type="protein sequence ID" value="GAU42193.1"/>
    <property type="molecule type" value="Genomic_DNA"/>
</dbReference>
<evidence type="ECO:0000313" key="2">
    <source>
        <dbReference type="Proteomes" id="UP000242715"/>
    </source>
</evidence>
<evidence type="ECO:0000313" key="1">
    <source>
        <dbReference type="EMBL" id="GAU42193.1"/>
    </source>
</evidence>
<dbReference type="AlphaFoldDB" id="A0A2Z6NJS9"/>
<reference evidence="2" key="1">
    <citation type="journal article" date="2017" name="Front. Plant Sci.">
        <title>Climate Clever Clovers: New Paradigm to Reduce the Environmental Footprint of Ruminants by Breeding Low Methanogenic Forages Utilizing Haplotype Variation.</title>
        <authorList>
            <person name="Kaur P."/>
            <person name="Appels R."/>
            <person name="Bayer P.E."/>
            <person name="Keeble-Gagnere G."/>
            <person name="Wang J."/>
            <person name="Hirakawa H."/>
            <person name="Shirasawa K."/>
            <person name="Vercoe P."/>
            <person name="Stefanova K."/>
            <person name="Durmic Z."/>
            <person name="Nichols P."/>
            <person name="Revell C."/>
            <person name="Isobe S.N."/>
            <person name="Edwards D."/>
            <person name="Erskine W."/>
        </authorList>
    </citation>
    <scope>NUCLEOTIDE SEQUENCE [LARGE SCALE GENOMIC DNA]</scope>
    <source>
        <strain evidence="2">cv. Daliak</strain>
    </source>
</reference>
<evidence type="ECO:0008006" key="3">
    <source>
        <dbReference type="Google" id="ProtNLM"/>
    </source>
</evidence>